<dbReference type="GO" id="GO:0045046">
    <property type="term" value="P:protein import into peroxisome membrane"/>
    <property type="evidence" value="ECO:0007669"/>
    <property type="project" value="InterPro"/>
</dbReference>
<dbReference type="PANTHER" id="PTHR16262">
    <property type="entry name" value="PEROXISOME ASSEMBLY PROTEIN 26"/>
    <property type="match status" value="1"/>
</dbReference>
<evidence type="ECO:0000256" key="1">
    <source>
        <dbReference type="SAM" id="MobiDB-lite"/>
    </source>
</evidence>
<dbReference type="GO" id="GO:0051117">
    <property type="term" value="F:ATPase binding"/>
    <property type="evidence" value="ECO:0007669"/>
    <property type="project" value="TreeGrafter"/>
</dbReference>
<dbReference type="eggNOG" id="ENOG502RXMN">
    <property type="taxonomic scope" value="Eukaryota"/>
</dbReference>
<evidence type="ECO:0000313" key="2">
    <source>
        <dbReference type="EMBL" id="EHB13701.1"/>
    </source>
</evidence>
<feature type="region of interest" description="Disordered" evidence="1">
    <location>
        <begin position="1"/>
        <end position="22"/>
    </location>
</feature>
<sequence>MDASGGPAVEHPAESSAILRRKNRAGTNKHTIYLATQTTSGEGMQGEGSPLFRMMKLRPSSTTCPSKSCILELSATAGHEFTNSKQHLSTTHGVVDLVALSELACSDIVFHSEELHSTESKGPALQAAGRGLRLGVQGQLLGNKLPGNTRACVLDIAGGQLQADEDWLEEGFLVQSQAGKLGSVEESYIFIIRNFICSDCAWDKSAGSKLAVVIQKDSGYCCLTSSSLVFFLLEEKQLVIGYSRSTKCVSADGGRFRTSGAMKSDAAISAGPLKGLGGPLRSSERARTAMAASPVVHLLEEAADLLVVHLDFPAALETCERACQSLARDALGEEPAATSLEVKCSLCVVGIQALAEMDRWREVLSWVLQYYQVPEKLPPKVLELCKMQEPGAMLNVVSAWLQDPDNQGLPEYGILAELHLQRVLLPLGHLAEAEELVVGSAAFGEQQRLEMLQAVRTAKQQQKQERSGFQEVPKTNQEGSFSHKFLSLLMLLRRLWDSAVSHFLSLPFKKSLLAALILCFLVMRFDPASPPSLPFLYQLAQLLHRIRKAMFAHLYQLRLRD</sequence>
<dbReference type="InterPro" id="IPR010797">
    <property type="entry name" value="Pex26"/>
</dbReference>
<dbReference type="STRING" id="10181.G5BWP0"/>
<dbReference type="Pfam" id="PF07163">
    <property type="entry name" value="Pex26"/>
    <property type="match status" value="1"/>
</dbReference>
<organism evidence="2 3">
    <name type="scientific">Heterocephalus glaber</name>
    <name type="common">Naked mole rat</name>
    <dbReference type="NCBI Taxonomy" id="10181"/>
    <lineage>
        <taxon>Eukaryota</taxon>
        <taxon>Metazoa</taxon>
        <taxon>Chordata</taxon>
        <taxon>Craniata</taxon>
        <taxon>Vertebrata</taxon>
        <taxon>Euteleostomi</taxon>
        <taxon>Mammalia</taxon>
        <taxon>Eutheria</taxon>
        <taxon>Euarchontoglires</taxon>
        <taxon>Glires</taxon>
        <taxon>Rodentia</taxon>
        <taxon>Hystricomorpha</taxon>
        <taxon>Bathyergidae</taxon>
        <taxon>Heterocephalus</taxon>
    </lineage>
</organism>
<reference evidence="2 3" key="1">
    <citation type="journal article" date="2011" name="Nature">
        <title>Genome sequencing reveals insights into physiology and longevity of the naked mole rat.</title>
        <authorList>
            <person name="Kim E.B."/>
            <person name="Fang X."/>
            <person name="Fushan A.A."/>
            <person name="Huang Z."/>
            <person name="Lobanov A.V."/>
            <person name="Han L."/>
            <person name="Marino S.M."/>
            <person name="Sun X."/>
            <person name="Turanov A.A."/>
            <person name="Yang P."/>
            <person name="Yim S.H."/>
            <person name="Zhao X."/>
            <person name="Kasaikina M.V."/>
            <person name="Stoletzki N."/>
            <person name="Peng C."/>
            <person name="Polak P."/>
            <person name="Xiong Z."/>
            <person name="Kiezun A."/>
            <person name="Zhu Y."/>
            <person name="Chen Y."/>
            <person name="Kryukov G.V."/>
            <person name="Zhang Q."/>
            <person name="Peshkin L."/>
            <person name="Yang L."/>
            <person name="Bronson R.T."/>
            <person name="Buffenstein R."/>
            <person name="Wang B."/>
            <person name="Han C."/>
            <person name="Li Q."/>
            <person name="Chen L."/>
            <person name="Zhao W."/>
            <person name="Sunyaev S.R."/>
            <person name="Park T.J."/>
            <person name="Zhang G."/>
            <person name="Wang J."/>
            <person name="Gladyshev V.N."/>
        </authorList>
    </citation>
    <scope>NUCLEOTIDE SEQUENCE [LARGE SCALE GENOMIC DNA]</scope>
</reference>
<dbReference type="PANTHER" id="PTHR16262:SF2">
    <property type="entry name" value="PEROXISOME ASSEMBLY PROTEIN 26"/>
    <property type="match status" value="1"/>
</dbReference>
<dbReference type="InParanoid" id="G5BWP0"/>
<proteinExistence type="predicted"/>
<gene>
    <name evidence="2" type="ORF">GW7_16360</name>
</gene>
<dbReference type="GO" id="GO:0005778">
    <property type="term" value="C:peroxisomal membrane"/>
    <property type="evidence" value="ECO:0007669"/>
    <property type="project" value="InterPro"/>
</dbReference>
<dbReference type="Proteomes" id="UP000006813">
    <property type="component" value="Unassembled WGS sequence"/>
</dbReference>
<name>G5BWP0_HETGA</name>
<dbReference type="GO" id="GO:0044877">
    <property type="term" value="F:protein-containing complex binding"/>
    <property type="evidence" value="ECO:0007669"/>
    <property type="project" value="InterPro"/>
</dbReference>
<dbReference type="EMBL" id="JH172219">
    <property type="protein sequence ID" value="EHB13701.1"/>
    <property type="molecule type" value="Genomic_DNA"/>
</dbReference>
<accession>G5BWP0</accession>
<protein>
    <submittedName>
        <fullName evidence="2">Peroxisome assembly protein 26</fullName>
    </submittedName>
</protein>
<dbReference type="GO" id="GO:0016558">
    <property type="term" value="P:protein import into peroxisome matrix"/>
    <property type="evidence" value="ECO:0007669"/>
    <property type="project" value="TreeGrafter"/>
</dbReference>
<dbReference type="AlphaFoldDB" id="G5BWP0"/>
<evidence type="ECO:0000313" key="3">
    <source>
        <dbReference type="Proteomes" id="UP000006813"/>
    </source>
</evidence>
<dbReference type="FunCoup" id="G5BWP0">
    <property type="interactions" value="749"/>
</dbReference>